<evidence type="ECO:0000313" key="2">
    <source>
        <dbReference type="Proteomes" id="UP001178507"/>
    </source>
</evidence>
<dbReference type="Proteomes" id="UP001178507">
    <property type="component" value="Unassembled WGS sequence"/>
</dbReference>
<accession>A0AA36IA54</accession>
<organism evidence="1 2">
    <name type="scientific">Effrenium voratum</name>
    <dbReference type="NCBI Taxonomy" id="2562239"/>
    <lineage>
        <taxon>Eukaryota</taxon>
        <taxon>Sar</taxon>
        <taxon>Alveolata</taxon>
        <taxon>Dinophyceae</taxon>
        <taxon>Suessiales</taxon>
        <taxon>Symbiodiniaceae</taxon>
        <taxon>Effrenium</taxon>
    </lineage>
</organism>
<dbReference type="EMBL" id="CAUJNA010000960">
    <property type="protein sequence ID" value="CAJ1382945.1"/>
    <property type="molecule type" value="Genomic_DNA"/>
</dbReference>
<sequence>MEAVFECFGATSRYSAIGYSKSFGTNAGGGFGLAAGVGADLRKLIQEGKLPSAAVCIGFGITVGPGSGGARAGVGVGGSFCCGTSGCSIGISVGAVAQVSVSGIGPECVFGKHMGPLACKRTEGVSLMLTCCRYNFQTGSTTCR</sequence>
<name>A0AA36IA54_9DINO</name>
<proteinExistence type="predicted"/>
<gene>
    <name evidence="1" type="ORF">EVOR1521_LOCUS10190</name>
</gene>
<evidence type="ECO:0000313" key="1">
    <source>
        <dbReference type="EMBL" id="CAJ1382945.1"/>
    </source>
</evidence>
<protein>
    <submittedName>
        <fullName evidence="1">Uncharacterized protein</fullName>
    </submittedName>
</protein>
<dbReference type="AlphaFoldDB" id="A0AA36IA54"/>
<comment type="caution">
    <text evidence="1">The sequence shown here is derived from an EMBL/GenBank/DDBJ whole genome shotgun (WGS) entry which is preliminary data.</text>
</comment>
<keyword evidence="2" id="KW-1185">Reference proteome</keyword>
<reference evidence="1" key="1">
    <citation type="submission" date="2023-08" db="EMBL/GenBank/DDBJ databases">
        <authorList>
            <person name="Chen Y."/>
            <person name="Shah S."/>
            <person name="Dougan E. K."/>
            <person name="Thang M."/>
            <person name="Chan C."/>
        </authorList>
    </citation>
    <scope>NUCLEOTIDE SEQUENCE</scope>
</reference>